<comment type="subcellular location">
    <subcellularLocation>
        <location evidence="1">Membrane</location>
        <topology evidence="1">Single-pass membrane protein</topology>
    </subcellularLocation>
</comment>
<keyword evidence="4 6" id="KW-0472">Membrane</keyword>
<dbReference type="PANTHER" id="PTHR15549">
    <property type="entry name" value="PAIRED IMMUNOGLOBULIN-LIKE TYPE 2 RECEPTOR"/>
    <property type="match status" value="1"/>
</dbReference>
<keyword evidence="8" id="KW-1185">Reference proteome</keyword>
<accession>A0AAD5RYY5</accession>
<gene>
    <name evidence="7" type="ORF">MKZ38_003491</name>
</gene>
<evidence type="ECO:0000313" key="7">
    <source>
        <dbReference type="EMBL" id="KAJ2906008.1"/>
    </source>
</evidence>
<name>A0AAD5RYY5_9PEZI</name>
<feature type="compositionally biased region" description="Polar residues" evidence="5">
    <location>
        <begin position="536"/>
        <end position="587"/>
    </location>
</feature>
<proteinExistence type="predicted"/>
<keyword evidence="2 6" id="KW-0812">Transmembrane</keyword>
<evidence type="ECO:0000256" key="1">
    <source>
        <dbReference type="ARBA" id="ARBA00004167"/>
    </source>
</evidence>
<feature type="transmembrane region" description="Helical" evidence="6">
    <location>
        <begin position="458"/>
        <end position="481"/>
    </location>
</feature>
<dbReference type="InterPro" id="IPR051694">
    <property type="entry name" value="Immunoregulatory_rcpt-like"/>
</dbReference>
<evidence type="ECO:0000256" key="5">
    <source>
        <dbReference type="SAM" id="MobiDB-lite"/>
    </source>
</evidence>
<dbReference type="GO" id="GO:0016020">
    <property type="term" value="C:membrane"/>
    <property type="evidence" value="ECO:0007669"/>
    <property type="project" value="UniProtKB-SubCell"/>
</dbReference>
<dbReference type="GO" id="GO:0071944">
    <property type="term" value="C:cell periphery"/>
    <property type="evidence" value="ECO:0007669"/>
    <property type="project" value="UniProtKB-ARBA"/>
</dbReference>
<evidence type="ECO:0000256" key="6">
    <source>
        <dbReference type="SAM" id="Phobius"/>
    </source>
</evidence>
<reference evidence="7" key="1">
    <citation type="submission" date="2022-07" db="EMBL/GenBank/DDBJ databases">
        <title>Draft genome sequence of Zalerion maritima ATCC 34329, a (micro)plastics degrading marine fungus.</title>
        <authorList>
            <person name="Paco A."/>
            <person name="Goncalves M.F.M."/>
            <person name="Rocha-Santos T.A.P."/>
            <person name="Alves A."/>
        </authorList>
    </citation>
    <scope>NUCLEOTIDE SEQUENCE</scope>
    <source>
        <strain evidence="7">ATCC 34329</strain>
    </source>
</reference>
<dbReference type="PANTHER" id="PTHR15549:SF27">
    <property type="entry name" value="CHITIN-BINDING TYPE-1 DOMAIN-CONTAINING PROTEIN"/>
    <property type="match status" value="1"/>
</dbReference>
<comment type="caution">
    <text evidence="7">The sequence shown here is derived from an EMBL/GenBank/DDBJ whole genome shotgun (WGS) entry which is preliminary data.</text>
</comment>
<dbReference type="Proteomes" id="UP001201980">
    <property type="component" value="Unassembled WGS sequence"/>
</dbReference>
<feature type="compositionally biased region" description="Low complexity" evidence="5">
    <location>
        <begin position="633"/>
        <end position="681"/>
    </location>
</feature>
<protein>
    <submittedName>
        <fullName evidence="7">Uncharacterized protein</fullName>
    </submittedName>
</protein>
<evidence type="ECO:0000313" key="8">
    <source>
        <dbReference type="Proteomes" id="UP001201980"/>
    </source>
</evidence>
<sequence>MYGWVLHPVRREIGNGTAQPGGVHDTKLEGNPARECLGKVWLFFFRFAPKKIRRAACLKLDAGSLAERESQSFAIMATALAAGAAAPMVTQAPFPVPQSHLFKLYRRQGIMKRQLDFSTSSYGYYYGDAMCGVRYPSIMSPEASIDNYRAEMASSRYDDIMDCYGLAGDYYECITDNGGSIYDYNIDDDIIDQCLCDEGIDMIECTLDAFEKNDCLDSVDAGEMQLSLLDMLGCTNVPESVFTQIKPPKTVSLELETVRVTTPSSSINPPPLTYAPLYQGTGGLLTGRCTNEQFTLVDAGSTKFWAPFVGCDANRPECCPWQAAATNVGATSDTTITVEVSQPTDENGEYNAAAIDYPVPDDAAQGVLGGCPDDYYTVSGSDACCPIGHFPFTSAVGGQTPCWSSFSIPSTAPKMTAGLDFDPNVNGEDKPTSAVVNIVYSMQYPVKGGSSSKLSTGAIVGIAVGGAGALVIIALLVWFLMRSKKKTRAAKAEAAAAAAAAGNTNTGNAGAMGMGMGMGMGTTEEKPGVFATVQTMHSGHGQTPTPQNYTPSAHTSVSYPSTGSPSQLLPNQTGSYAVSDPSSQCYYQNQSPVGQQPPQQQFSTIPEGGAAMYGQQPQIAQPQPMYHNGYGFPQQQQQPQQHQWQQQMQVPQAQGQGQEGAYSGYQQQQQQQQQQVPQEVVGTEAQRRNELSG</sequence>
<evidence type="ECO:0000256" key="4">
    <source>
        <dbReference type="ARBA" id="ARBA00023136"/>
    </source>
</evidence>
<dbReference type="EMBL" id="JAKWBI020000020">
    <property type="protein sequence ID" value="KAJ2906008.1"/>
    <property type="molecule type" value="Genomic_DNA"/>
</dbReference>
<dbReference type="CDD" id="cd12087">
    <property type="entry name" value="TM_EGFR-like"/>
    <property type="match status" value="1"/>
</dbReference>
<evidence type="ECO:0000256" key="2">
    <source>
        <dbReference type="ARBA" id="ARBA00022692"/>
    </source>
</evidence>
<feature type="region of interest" description="Disordered" evidence="5">
    <location>
        <begin position="536"/>
        <end position="606"/>
    </location>
</feature>
<evidence type="ECO:0000256" key="3">
    <source>
        <dbReference type="ARBA" id="ARBA00022989"/>
    </source>
</evidence>
<organism evidence="7 8">
    <name type="scientific">Zalerion maritima</name>
    <dbReference type="NCBI Taxonomy" id="339359"/>
    <lineage>
        <taxon>Eukaryota</taxon>
        <taxon>Fungi</taxon>
        <taxon>Dikarya</taxon>
        <taxon>Ascomycota</taxon>
        <taxon>Pezizomycotina</taxon>
        <taxon>Sordariomycetes</taxon>
        <taxon>Lulworthiomycetidae</taxon>
        <taxon>Lulworthiales</taxon>
        <taxon>Lulworthiaceae</taxon>
        <taxon>Zalerion</taxon>
    </lineage>
</organism>
<feature type="compositionally biased region" description="Low complexity" evidence="5">
    <location>
        <begin position="588"/>
        <end position="601"/>
    </location>
</feature>
<feature type="region of interest" description="Disordered" evidence="5">
    <location>
        <begin position="621"/>
        <end position="693"/>
    </location>
</feature>
<dbReference type="AlphaFoldDB" id="A0AAD5RYY5"/>
<keyword evidence="3 6" id="KW-1133">Transmembrane helix</keyword>